<dbReference type="InterPro" id="IPR036236">
    <property type="entry name" value="Znf_C2H2_sf"/>
</dbReference>
<dbReference type="GO" id="GO:0000398">
    <property type="term" value="P:mRNA splicing, via spliceosome"/>
    <property type="evidence" value="ECO:0007669"/>
    <property type="project" value="InterPro"/>
</dbReference>
<dbReference type="PANTHER" id="PTHR13173:SF10">
    <property type="entry name" value="WW DOMAIN-BINDING PROTEIN 4"/>
    <property type="match status" value="1"/>
</dbReference>
<dbReference type="Pfam" id="PF06220">
    <property type="entry name" value="zf-U1"/>
    <property type="match status" value="1"/>
</dbReference>
<evidence type="ECO:0000256" key="3">
    <source>
        <dbReference type="ARBA" id="ARBA00022771"/>
    </source>
</evidence>
<dbReference type="InterPro" id="IPR000690">
    <property type="entry name" value="Matrin/U1-C_Znf_C2H2"/>
</dbReference>
<evidence type="ECO:0000313" key="8">
    <source>
        <dbReference type="EMBL" id="CAH7672997.1"/>
    </source>
</evidence>
<dbReference type="GO" id="GO:0003723">
    <property type="term" value="F:RNA binding"/>
    <property type="evidence" value="ECO:0007669"/>
    <property type="project" value="TreeGrafter"/>
</dbReference>
<evidence type="ECO:0000256" key="1">
    <source>
        <dbReference type="ARBA" id="ARBA00004123"/>
    </source>
</evidence>
<keyword evidence="2" id="KW-0479">Metal-binding</keyword>
<feature type="region of interest" description="Disordered" evidence="6">
    <location>
        <begin position="27"/>
        <end position="190"/>
    </location>
</feature>
<dbReference type="PANTHER" id="PTHR13173">
    <property type="entry name" value="WW DOMAIN BINDING PROTEIN 4"/>
    <property type="match status" value="1"/>
</dbReference>
<evidence type="ECO:0000256" key="4">
    <source>
        <dbReference type="ARBA" id="ARBA00022833"/>
    </source>
</evidence>
<evidence type="ECO:0000259" key="7">
    <source>
        <dbReference type="PROSITE" id="PS50171"/>
    </source>
</evidence>
<feature type="domain" description="Matrin-type" evidence="7">
    <location>
        <begin position="11"/>
        <end position="42"/>
    </location>
</feature>
<dbReference type="GO" id="GO:0008270">
    <property type="term" value="F:zinc ion binding"/>
    <property type="evidence" value="ECO:0007669"/>
    <property type="project" value="UniProtKB-KW"/>
</dbReference>
<dbReference type="InterPro" id="IPR013085">
    <property type="entry name" value="U1-CZ_Znf_C2H2"/>
</dbReference>
<dbReference type="PROSITE" id="PS50171">
    <property type="entry name" value="ZF_MATRIN"/>
    <property type="match status" value="1"/>
</dbReference>
<dbReference type="EMBL" id="CALTRL010001556">
    <property type="protein sequence ID" value="CAH7672997.1"/>
    <property type="molecule type" value="Genomic_DNA"/>
</dbReference>
<dbReference type="Proteomes" id="UP001153365">
    <property type="component" value="Unassembled WGS sequence"/>
</dbReference>
<keyword evidence="9" id="KW-1185">Reference proteome</keyword>
<sequence length="312" mass="36531">MTEYWVSKQSYFCKYCEIFIRDDKPSRAQHENGQRHKNNLERYIRDIYKKSDRTKKQQREESDQYREIERLAIESFERNDRPRLSPSSVIRDGEEVDDNDDLKRQSTSRQAQPEYKKVSAGETDQLRNYSDARSLGLVSEDELKASEDSSKQVRSREEVSIGGWTPVQRFASSKNSQKMPERDSYNDEKKKKKRLFCERVVAEDDGEDLEGEEIKIKVRVDRRMKSEDGSEVFKGTIKPIRLDGIISDELHQDHHLEQQQHQVSGIQAIKVEEDDVKPQIKHQEALDGGKCGEEECTVKFKRRRKGSSKLRA</sequence>
<reference evidence="8" key="1">
    <citation type="submission" date="2022-06" db="EMBL/GenBank/DDBJ databases">
        <authorList>
            <consortium name="SYNGENTA / RWTH Aachen University"/>
        </authorList>
    </citation>
    <scope>NUCLEOTIDE SEQUENCE</scope>
</reference>
<keyword evidence="4" id="KW-0862">Zinc</keyword>
<accession>A0AAV0AWD3</accession>
<dbReference type="SMART" id="SM00451">
    <property type="entry name" value="ZnF_U1"/>
    <property type="match status" value="1"/>
</dbReference>
<comment type="caution">
    <text evidence="8">The sequence shown here is derived from an EMBL/GenBank/DDBJ whole genome shotgun (WGS) entry which is preliminary data.</text>
</comment>
<evidence type="ECO:0000313" key="9">
    <source>
        <dbReference type="Proteomes" id="UP001153365"/>
    </source>
</evidence>
<dbReference type="Gene3D" id="3.30.160.60">
    <property type="entry name" value="Classic Zinc Finger"/>
    <property type="match status" value="1"/>
</dbReference>
<protein>
    <recommendedName>
        <fullName evidence="7">Matrin-type domain-containing protein</fullName>
    </recommendedName>
</protein>
<feature type="compositionally biased region" description="Basic and acidic residues" evidence="6">
    <location>
        <begin position="179"/>
        <end position="190"/>
    </location>
</feature>
<evidence type="ECO:0000256" key="5">
    <source>
        <dbReference type="ARBA" id="ARBA00023242"/>
    </source>
</evidence>
<name>A0AAV0AWD3_PHAPC</name>
<feature type="compositionally biased region" description="Basic and acidic residues" evidence="6">
    <location>
        <begin position="141"/>
        <end position="159"/>
    </location>
</feature>
<comment type="subcellular location">
    <subcellularLocation>
        <location evidence="1">Nucleus</location>
    </subcellularLocation>
</comment>
<organism evidence="8 9">
    <name type="scientific">Phakopsora pachyrhizi</name>
    <name type="common">Asian soybean rust disease fungus</name>
    <dbReference type="NCBI Taxonomy" id="170000"/>
    <lineage>
        <taxon>Eukaryota</taxon>
        <taxon>Fungi</taxon>
        <taxon>Dikarya</taxon>
        <taxon>Basidiomycota</taxon>
        <taxon>Pucciniomycotina</taxon>
        <taxon>Pucciniomycetes</taxon>
        <taxon>Pucciniales</taxon>
        <taxon>Phakopsoraceae</taxon>
        <taxon>Phakopsora</taxon>
    </lineage>
</organism>
<gene>
    <name evidence="8" type="ORF">PPACK8108_LOCUS7858</name>
</gene>
<proteinExistence type="predicted"/>
<evidence type="ECO:0000256" key="2">
    <source>
        <dbReference type="ARBA" id="ARBA00022723"/>
    </source>
</evidence>
<keyword evidence="5" id="KW-0539">Nucleus</keyword>
<dbReference type="InterPro" id="IPR040023">
    <property type="entry name" value="WBP4"/>
</dbReference>
<dbReference type="InterPro" id="IPR003604">
    <property type="entry name" value="Matrin/U1-like-C_Znf_C2H2"/>
</dbReference>
<evidence type="ECO:0000256" key="6">
    <source>
        <dbReference type="SAM" id="MobiDB-lite"/>
    </source>
</evidence>
<dbReference type="AlphaFoldDB" id="A0AAV0AWD3"/>
<keyword evidence="3" id="KW-0863">Zinc-finger</keyword>
<dbReference type="GO" id="GO:0071011">
    <property type="term" value="C:precatalytic spliceosome"/>
    <property type="evidence" value="ECO:0007669"/>
    <property type="project" value="TreeGrafter"/>
</dbReference>
<dbReference type="SUPFAM" id="SSF57667">
    <property type="entry name" value="beta-beta-alpha zinc fingers"/>
    <property type="match status" value="1"/>
</dbReference>
<feature type="compositionally biased region" description="Basic and acidic residues" evidence="6">
    <location>
        <begin position="27"/>
        <end position="83"/>
    </location>
</feature>